<dbReference type="GO" id="GO:0055088">
    <property type="term" value="P:lipid homeostasis"/>
    <property type="evidence" value="ECO:0007669"/>
    <property type="project" value="InterPro"/>
</dbReference>
<organism evidence="2 3">
    <name type="scientific">Rhizoctonia solani</name>
    <dbReference type="NCBI Taxonomy" id="456999"/>
    <lineage>
        <taxon>Eukaryota</taxon>
        <taxon>Fungi</taxon>
        <taxon>Dikarya</taxon>
        <taxon>Basidiomycota</taxon>
        <taxon>Agaricomycotina</taxon>
        <taxon>Agaricomycetes</taxon>
        <taxon>Cantharellales</taxon>
        <taxon>Ceratobasidiaceae</taxon>
        <taxon>Rhizoctonia</taxon>
    </lineage>
</organism>
<feature type="transmembrane region" description="Helical" evidence="1">
    <location>
        <begin position="122"/>
        <end position="144"/>
    </location>
</feature>
<gene>
    <name evidence="2" type="ORF">RDB_LOCUS59224</name>
</gene>
<feature type="transmembrane region" description="Helical" evidence="1">
    <location>
        <begin position="221"/>
        <end position="242"/>
    </location>
</feature>
<name>A0A8H2XHL5_9AGAM</name>
<dbReference type="AlphaFoldDB" id="A0A8H2XHL5"/>
<dbReference type="SUPFAM" id="SSF81343">
    <property type="entry name" value="Fumarate reductase respiratory complex transmembrane subunits"/>
    <property type="match status" value="1"/>
</dbReference>
<keyword evidence="1" id="KW-0472">Membrane</keyword>
<comment type="caution">
    <text evidence="2">The sequence shown here is derived from an EMBL/GenBank/DDBJ whole genome shotgun (WGS) entry which is preliminary data.</text>
</comment>
<reference evidence="2" key="1">
    <citation type="submission" date="2021-01" db="EMBL/GenBank/DDBJ databases">
        <authorList>
            <person name="Kaushik A."/>
        </authorList>
    </citation>
    <scope>NUCLEOTIDE SEQUENCE</scope>
    <source>
        <strain evidence="2">AG2-2IIIB</strain>
    </source>
</reference>
<dbReference type="GO" id="GO:0016020">
    <property type="term" value="C:membrane"/>
    <property type="evidence" value="ECO:0007669"/>
    <property type="project" value="InterPro"/>
</dbReference>
<evidence type="ECO:0000256" key="1">
    <source>
        <dbReference type="SAM" id="Phobius"/>
    </source>
</evidence>
<dbReference type="PANTHER" id="PTHR38409">
    <property type="entry name" value="MDM10-COMPLEMENTING PROTEIN 1"/>
    <property type="match status" value="1"/>
</dbReference>
<feature type="transmembrane region" description="Helical" evidence="1">
    <location>
        <begin position="177"/>
        <end position="200"/>
    </location>
</feature>
<dbReference type="InterPro" id="IPR034804">
    <property type="entry name" value="SQR/QFR_C/D"/>
</dbReference>
<dbReference type="EMBL" id="CAJMWT010001951">
    <property type="protein sequence ID" value="CAE6426724.1"/>
    <property type="molecule type" value="Genomic_DNA"/>
</dbReference>
<evidence type="ECO:0000313" key="2">
    <source>
        <dbReference type="EMBL" id="CAE6426724.1"/>
    </source>
</evidence>
<protein>
    <recommendedName>
        <fullName evidence="4">Mitochondrial adapter protein MCP1 transmembrane domain-containing protein</fullName>
    </recommendedName>
</protein>
<dbReference type="Proteomes" id="UP000663843">
    <property type="component" value="Unassembled WGS sequence"/>
</dbReference>
<sequence length="270" mass="29895">MEEDRDQSLYASLLGGLTYVQHTPTPFITTFMLIHLSAPALASVGGTDTANQVMLLGREYYHGLPQENLLVFLPITVHVGASLVKRGVKLVHQIFVGSRARGDLTTRELTTSNSSSLAASDVLVWTGYPLLLVLAPHIAIHRLIPSTPAPPISSLSPSELDYNFVHFGLKYWPIRSWAMYTVLVGSGITHALYGMPVVWRQTMLKLLKKLRAVRSESRLGVSWRISPISGLVGISVILLGVLRISREVPFISRLAETRMMSAYRMSALYR</sequence>
<keyword evidence="1" id="KW-1133">Transmembrane helix</keyword>
<dbReference type="InterPro" id="IPR039960">
    <property type="entry name" value="MCP1"/>
</dbReference>
<proteinExistence type="predicted"/>
<accession>A0A8H2XHL5</accession>
<dbReference type="OrthoDB" id="3241510at2759"/>
<keyword evidence="1" id="KW-0812">Transmembrane</keyword>
<evidence type="ECO:0000313" key="3">
    <source>
        <dbReference type="Proteomes" id="UP000663843"/>
    </source>
</evidence>
<dbReference type="PANTHER" id="PTHR38409:SF1">
    <property type="entry name" value="MITOCHONDRIAL ADAPTER PROTEIN MCP1"/>
    <property type="match status" value="1"/>
</dbReference>
<evidence type="ECO:0008006" key="4">
    <source>
        <dbReference type="Google" id="ProtNLM"/>
    </source>
</evidence>